<dbReference type="PANTHER" id="PTHR11227">
    <property type="entry name" value="WD-REPEAT PROTEIN INTERACTING WITH PHOSPHOINOSIDES WIPI -RELATED"/>
    <property type="match status" value="1"/>
</dbReference>
<organism evidence="4 5">
    <name type="scientific">Euplotes crassus</name>
    <dbReference type="NCBI Taxonomy" id="5936"/>
    <lineage>
        <taxon>Eukaryota</taxon>
        <taxon>Sar</taxon>
        <taxon>Alveolata</taxon>
        <taxon>Ciliophora</taxon>
        <taxon>Intramacronucleata</taxon>
        <taxon>Spirotrichea</taxon>
        <taxon>Hypotrichia</taxon>
        <taxon>Euplotida</taxon>
        <taxon>Euplotidae</taxon>
        <taxon>Moneuplotes</taxon>
    </lineage>
</organism>
<comment type="caution">
    <text evidence="4">The sequence shown here is derived from an EMBL/GenBank/DDBJ whole genome shotgun (WGS) entry which is preliminary data.</text>
</comment>
<dbReference type="Gene3D" id="2.130.10.10">
    <property type="entry name" value="YVTN repeat-like/Quinoprotein amine dehydrogenase"/>
    <property type="match status" value="1"/>
</dbReference>
<reference evidence="4" key="1">
    <citation type="submission" date="2023-07" db="EMBL/GenBank/DDBJ databases">
        <authorList>
            <consortium name="AG Swart"/>
            <person name="Singh M."/>
            <person name="Singh A."/>
            <person name="Seah K."/>
            <person name="Emmerich C."/>
        </authorList>
    </citation>
    <scope>NUCLEOTIDE SEQUENCE</scope>
    <source>
        <strain evidence="4">DP1</strain>
    </source>
</reference>
<evidence type="ECO:0000313" key="4">
    <source>
        <dbReference type="EMBL" id="CAI2370927.1"/>
    </source>
</evidence>
<proteinExistence type="inferred from homology"/>
<sequence length="361" mass="41340">MIGIEEIQDIQFSLDKNYIFAITDQGVNFLSSDPDKEVENYETRDISNIELLQSFNNIIAYVQNNKKGSRKILKIYDDYTKSDIFKIKFDSRIIDLKISINGFMVILKEKAYLFSCREGKKDTWKTPKLVKKFKTSENRMGIGCFLSYKTRNFAILPSEGTKVQIYDSKQGEDIEEFDVEQDYSLLSANLHGEVFALPNEDGTEIFLHKIFDGSCISSYTRGSSPCQITSIEFDRYCERLACCSEKETIHVFSLPKELASGGVNLEEEKDSQKAAIPIIDKTIPPTKLDERPNQGGGWLWNSEGKKSYLKVKIESPDKILTIHNNKLHVITHDLVLYQIDIQNLGDFSIGSKELREIELFE</sequence>
<comment type="similarity">
    <text evidence="3">Belongs to the WD repeat PROPPIN family.</text>
</comment>
<protein>
    <submittedName>
        <fullName evidence="4">Uncharacterized protein</fullName>
    </submittedName>
</protein>
<accession>A0AAD1UQ15</accession>
<name>A0AAD1UQ15_EUPCR</name>
<evidence type="ECO:0000256" key="3">
    <source>
        <dbReference type="ARBA" id="ARBA00025740"/>
    </source>
</evidence>
<dbReference type="AlphaFoldDB" id="A0AAD1UQ15"/>
<dbReference type="InterPro" id="IPR015943">
    <property type="entry name" value="WD40/YVTN_repeat-like_dom_sf"/>
</dbReference>
<keyword evidence="5" id="KW-1185">Reference proteome</keyword>
<evidence type="ECO:0000256" key="1">
    <source>
        <dbReference type="ARBA" id="ARBA00022574"/>
    </source>
</evidence>
<keyword evidence="2" id="KW-0677">Repeat</keyword>
<keyword evidence="1" id="KW-0853">WD repeat</keyword>
<dbReference type="InterPro" id="IPR048720">
    <property type="entry name" value="PROPPIN"/>
</dbReference>
<evidence type="ECO:0000313" key="5">
    <source>
        <dbReference type="Proteomes" id="UP001295684"/>
    </source>
</evidence>
<dbReference type="InterPro" id="IPR036322">
    <property type="entry name" value="WD40_repeat_dom_sf"/>
</dbReference>
<evidence type="ECO:0000256" key="2">
    <source>
        <dbReference type="ARBA" id="ARBA00022737"/>
    </source>
</evidence>
<dbReference type="Proteomes" id="UP001295684">
    <property type="component" value="Unassembled WGS sequence"/>
</dbReference>
<dbReference type="EMBL" id="CAMPGE010012146">
    <property type="protein sequence ID" value="CAI2370927.1"/>
    <property type="molecule type" value="Genomic_DNA"/>
</dbReference>
<dbReference type="SUPFAM" id="SSF50978">
    <property type="entry name" value="WD40 repeat-like"/>
    <property type="match status" value="1"/>
</dbReference>
<gene>
    <name evidence="4" type="ORF">ECRASSUSDP1_LOCUS12246</name>
</gene>